<evidence type="ECO:0000259" key="5">
    <source>
        <dbReference type="Pfam" id="PF12802"/>
    </source>
</evidence>
<evidence type="ECO:0000256" key="2">
    <source>
        <dbReference type="ARBA" id="ARBA00023125"/>
    </source>
</evidence>
<dbReference type="Pfam" id="PF12802">
    <property type="entry name" value="MarR_2"/>
    <property type="match status" value="1"/>
</dbReference>
<feature type="domain" description="HTH marR-type" evidence="5">
    <location>
        <begin position="32"/>
        <end position="72"/>
    </location>
</feature>
<evidence type="ECO:0000256" key="1">
    <source>
        <dbReference type="ARBA" id="ARBA00023015"/>
    </source>
</evidence>
<evidence type="ECO:0000313" key="6">
    <source>
        <dbReference type="EMBL" id="GGJ97421.1"/>
    </source>
</evidence>
<dbReference type="InterPro" id="IPR052362">
    <property type="entry name" value="HTH-GbsR_regulator"/>
</dbReference>
<dbReference type="SUPFAM" id="SSF46785">
    <property type="entry name" value="Winged helix' DNA-binding domain"/>
    <property type="match status" value="1"/>
</dbReference>
<evidence type="ECO:0000313" key="7">
    <source>
        <dbReference type="Proteomes" id="UP000658382"/>
    </source>
</evidence>
<dbReference type="InterPro" id="IPR036390">
    <property type="entry name" value="WH_DNA-bd_sf"/>
</dbReference>
<dbReference type="Gene3D" id="1.10.10.10">
    <property type="entry name" value="Winged helix-like DNA-binding domain superfamily/Winged helix DNA-binding domain"/>
    <property type="match status" value="1"/>
</dbReference>
<reference evidence="6" key="1">
    <citation type="journal article" date="2014" name="Int. J. Syst. Evol. Microbiol.">
        <title>Complete genome sequence of Corynebacterium casei LMG S-19264T (=DSM 44701T), isolated from a smear-ripened cheese.</title>
        <authorList>
            <consortium name="US DOE Joint Genome Institute (JGI-PGF)"/>
            <person name="Walter F."/>
            <person name="Albersmeier A."/>
            <person name="Kalinowski J."/>
            <person name="Ruckert C."/>
        </authorList>
    </citation>
    <scope>NUCLEOTIDE SEQUENCE</scope>
    <source>
        <strain evidence="6">JCM 12580</strain>
    </source>
</reference>
<keyword evidence="1 4" id="KW-0805">Transcription regulation</keyword>
<dbReference type="PANTHER" id="PTHR38465">
    <property type="entry name" value="HTH-TYPE TRANSCRIPTIONAL REGULATOR MJ1563-RELATED"/>
    <property type="match status" value="1"/>
</dbReference>
<dbReference type="InterPro" id="IPR026282">
    <property type="entry name" value="MJ1563"/>
</dbReference>
<proteinExistence type="inferred from homology"/>
<dbReference type="GO" id="GO:0003677">
    <property type="term" value="F:DNA binding"/>
    <property type="evidence" value="ECO:0007669"/>
    <property type="project" value="UniProtKB-UniRule"/>
</dbReference>
<evidence type="ECO:0000256" key="3">
    <source>
        <dbReference type="ARBA" id="ARBA00023163"/>
    </source>
</evidence>
<dbReference type="EMBL" id="BMNQ01000026">
    <property type="protein sequence ID" value="GGJ97421.1"/>
    <property type="molecule type" value="Genomic_DNA"/>
</dbReference>
<gene>
    <name evidence="6" type="primary">yvaV</name>
    <name evidence="6" type="ORF">GCM10007063_19720</name>
</gene>
<name>A0A917PXM8_9BACI</name>
<keyword evidence="3 4" id="KW-0804">Transcription</keyword>
<accession>A0A917PXM8</accession>
<protein>
    <recommendedName>
        <fullName evidence="4">HTH-type transcriptional regulator</fullName>
    </recommendedName>
</protein>
<reference evidence="6" key="2">
    <citation type="submission" date="2020-09" db="EMBL/GenBank/DDBJ databases">
        <authorList>
            <person name="Sun Q."/>
            <person name="Ohkuma M."/>
        </authorList>
    </citation>
    <scope>NUCLEOTIDE SEQUENCE</scope>
    <source>
        <strain evidence="6">JCM 12580</strain>
    </source>
</reference>
<dbReference type="PANTHER" id="PTHR38465:SF1">
    <property type="entry name" value="HTH-TYPE TRANSCRIPTIONAL REGULATOR MJ1563-RELATED"/>
    <property type="match status" value="1"/>
</dbReference>
<keyword evidence="7" id="KW-1185">Reference proteome</keyword>
<sequence>MSDQNEKIEDVKTQFIEKITDNMNAFGAPTSVGRVLGIIYMNGEPMTLDDLAAETGMSKTRMSQIVREMIDMNITERVFKKGIRKDLYQVEEDYYETFISLFTSTWQRAISRSRHFEQKLKKKIDEIKRDPELTKENEQRINDLLIELHEWKEYYDWIRRVNDFFESGEIFKHVPKKQTGGGKDE</sequence>
<dbReference type="GO" id="GO:0003700">
    <property type="term" value="F:DNA-binding transcription factor activity"/>
    <property type="evidence" value="ECO:0007669"/>
    <property type="project" value="InterPro"/>
</dbReference>
<dbReference type="RefSeq" id="WP_188632933.1">
    <property type="nucleotide sequence ID" value="NZ_BMNQ01000026.1"/>
</dbReference>
<organism evidence="6 7">
    <name type="scientific">Lentibacillus kapialis</name>
    <dbReference type="NCBI Taxonomy" id="340214"/>
    <lineage>
        <taxon>Bacteria</taxon>
        <taxon>Bacillati</taxon>
        <taxon>Bacillota</taxon>
        <taxon>Bacilli</taxon>
        <taxon>Bacillales</taxon>
        <taxon>Bacillaceae</taxon>
        <taxon>Lentibacillus</taxon>
    </lineage>
</organism>
<dbReference type="AlphaFoldDB" id="A0A917PXM8"/>
<evidence type="ECO:0000256" key="4">
    <source>
        <dbReference type="PIRNR" id="PIRNR006707"/>
    </source>
</evidence>
<dbReference type="Proteomes" id="UP000658382">
    <property type="component" value="Unassembled WGS sequence"/>
</dbReference>
<dbReference type="InterPro" id="IPR036388">
    <property type="entry name" value="WH-like_DNA-bd_sf"/>
</dbReference>
<comment type="similarity">
    <text evidence="4">Belongs to the GbsR family.</text>
</comment>
<keyword evidence="2 4" id="KW-0238">DNA-binding</keyword>
<dbReference type="PIRSF" id="PIRSF006707">
    <property type="entry name" value="MJ1563"/>
    <property type="match status" value="1"/>
</dbReference>
<comment type="caution">
    <text evidence="6">The sequence shown here is derived from an EMBL/GenBank/DDBJ whole genome shotgun (WGS) entry which is preliminary data.</text>
</comment>
<dbReference type="InterPro" id="IPR000835">
    <property type="entry name" value="HTH_MarR-typ"/>
</dbReference>